<comment type="subcellular location">
    <subcellularLocation>
        <location evidence="1 6">Membrane</location>
        <topology evidence="1 6">Multi-pass membrane protein</topology>
    </subcellularLocation>
</comment>
<dbReference type="GO" id="GO:0016020">
    <property type="term" value="C:membrane"/>
    <property type="evidence" value="ECO:0007669"/>
    <property type="project" value="UniProtKB-SubCell"/>
</dbReference>
<dbReference type="PANTHER" id="PTHR31218">
    <property type="entry name" value="WAT1-RELATED PROTEIN"/>
    <property type="match status" value="1"/>
</dbReference>
<accession>A0A5B7A121</accession>
<dbReference type="Pfam" id="PF00892">
    <property type="entry name" value="EamA"/>
    <property type="match status" value="2"/>
</dbReference>
<dbReference type="EMBL" id="GHES01018812">
    <property type="protein sequence ID" value="MPA49371.1"/>
    <property type="molecule type" value="Transcribed_RNA"/>
</dbReference>
<dbReference type="InterPro" id="IPR037185">
    <property type="entry name" value="EmrE-like"/>
</dbReference>
<dbReference type="GO" id="GO:0022857">
    <property type="term" value="F:transmembrane transporter activity"/>
    <property type="evidence" value="ECO:0007669"/>
    <property type="project" value="InterPro"/>
</dbReference>
<evidence type="ECO:0000256" key="3">
    <source>
        <dbReference type="ARBA" id="ARBA00022692"/>
    </source>
</evidence>
<feature type="transmembrane region" description="Helical" evidence="6">
    <location>
        <begin position="144"/>
        <end position="162"/>
    </location>
</feature>
<proteinExistence type="inferred from homology"/>
<keyword evidence="4 6" id="KW-1133">Transmembrane helix</keyword>
<evidence type="ECO:0000256" key="6">
    <source>
        <dbReference type="RuleBase" id="RU363077"/>
    </source>
</evidence>
<gene>
    <name evidence="8" type="ORF">Din_018809</name>
    <name evidence="9" type="ORF">Din_018812</name>
</gene>
<feature type="transmembrane region" description="Helical" evidence="6">
    <location>
        <begin position="182"/>
        <end position="205"/>
    </location>
</feature>
<keyword evidence="3 6" id="KW-0812">Transmembrane</keyword>
<dbReference type="AlphaFoldDB" id="A0A5B7A121"/>
<name>A0A5B7A121_DAVIN</name>
<organism evidence="9">
    <name type="scientific">Davidia involucrata</name>
    <name type="common">Dove tree</name>
    <dbReference type="NCBI Taxonomy" id="16924"/>
    <lineage>
        <taxon>Eukaryota</taxon>
        <taxon>Viridiplantae</taxon>
        <taxon>Streptophyta</taxon>
        <taxon>Embryophyta</taxon>
        <taxon>Tracheophyta</taxon>
        <taxon>Spermatophyta</taxon>
        <taxon>Magnoliopsida</taxon>
        <taxon>eudicotyledons</taxon>
        <taxon>Gunneridae</taxon>
        <taxon>Pentapetalae</taxon>
        <taxon>asterids</taxon>
        <taxon>Cornales</taxon>
        <taxon>Nyssaceae</taxon>
        <taxon>Davidia</taxon>
    </lineage>
</organism>
<evidence type="ECO:0000313" key="9">
    <source>
        <dbReference type="EMBL" id="MPA49371.1"/>
    </source>
</evidence>
<feature type="domain" description="EamA" evidence="7">
    <location>
        <begin position="28"/>
        <end position="154"/>
    </location>
</feature>
<evidence type="ECO:0000259" key="7">
    <source>
        <dbReference type="Pfam" id="PF00892"/>
    </source>
</evidence>
<feature type="transmembrane region" description="Helical" evidence="6">
    <location>
        <begin position="73"/>
        <end position="98"/>
    </location>
</feature>
<evidence type="ECO:0000256" key="1">
    <source>
        <dbReference type="ARBA" id="ARBA00004141"/>
    </source>
</evidence>
<evidence type="ECO:0000313" key="8">
    <source>
        <dbReference type="EMBL" id="MPA49368.1"/>
    </source>
</evidence>
<feature type="domain" description="EamA" evidence="7">
    <location>
        <begin position="185"/>
        <end position="322"/>
    </location>
</feature>
<feature type="transmembrane region" description="Helical" evidence="6">
    <location>
        <begin position="247"/>
        <end position="271"/>
    </location>
</feature>
<reference evidence="9" key="1">
    <citation type="submission" date="2019-08" db="EMBL/GenBank/DDBJ databases">
        <title>Reference gene set and small RNA set construction with multiple tissues from Davidia involucrata Baill.</title>
        <authorList>
            <person name="Yang H."/>
            <person name="Zhou C."/>
            <person name="Li G."/>
            <person name="Wang J."/>
            <person name="Gao P."/>
            <person name="Wang M."/>
            <person name="Wang R."/>
            <person name="Zhao Y."/>
        </authorList>
    </citation>
    <scope>NUCLEOTIDE SEQUENCE</scope>
    <source>
        <tissue evidence="9">Mixed with DoveR01_LX</tissue>
    </source>
</reference>
<feature type="transmembrane region" description="Helical" evidence="6">
    <location>
        <begin position="41"/>
        <end position="61"/>
    </location>
</feature>
<evidence type="ECO:0000256" key="4">
    <source>
        <dbReference type="ARBA" id="ARBA00022989"/>
    </source>
</evidence>
<feature type="transmembrane region" description="Helical" evidence="6">
    <location>
        <begin position="278"/>
        <end position="299"/>
    </location>
</feature>
<feature type="transmembrane region" description="Helical" evidence="6">
    <location>
        <begin position="217"/>
        <end position="235"/>
    </location>
</feature>
<protein>
    <recommendedName>
        <fullName evidence="6">WAT1-related protein</fullName>
    </recommendedName>
</protein>
<dbReference type="InterPro" id="IPR000620">
    <property type="entry name" value="EamA_dom"/>
</dbReference>
<dbReference type="InterPro" id="IPR030184">
    <property type="entry name" value="WAT1-related"/>
</dbReference>
<sequence length="358" mass="39260">MGMQSCLKDALPFAGMVMVECGEIGMVTLSKAAMNTGMSNFVFVVYYNALGTFILLPYYIFHTYRFKRPPLTFSLLCRFFLLGLLGICLVQIFAFMGINYSSPTLAAALGNLVPAFTFLLAIISRMEKLDLQRSSSQAKALGTMVAISGAFMITLYKGPPILMGASPSNSPHPLLLSQQSNWVLGGLLIAMTCFASSIWIIFLAATIREYPDKMTIVFFYCCFGTIQCVIVSLIVERNPSAWTLRPGIEMIATLFSAIFACVFRSSVLTWCLQKKGPVFVAVFKPMGIVIAMIMGVMFLGDTLHLGSLIGSFIIAVGFYAVIWGQAKEKDMAVDKICRLESSTQNTPLLQNIITEDIG</sequence>
<feature type="transmembrane region" description="Helical" evidence="6">
    <location>
        <begin position="104"/>
        <end position="123"/>
    </location>
</feature>
<evidence type="ECO:0000256" key="5">
    <source>
        <dbReference type="ARBA" id="ARBA00023136"/>
    </source>
</evidence>
<dbReference type="EMBL" id="GHES01018809">
    <property type="protein sequence ID" value="MPA49368.1"/>
    <property type="molecule type" value="Transcribed_RNA"/>
</dbReference>
<keyword evidence="5 6" id="KW-0472">Membrane</keyword>
<evidence type="ECO:0000256" key="2">
    <source>
        <dbReference type="ARBA" id="ARBA00007635"/>
    </source>
</evidence>
<feature type="transmembrane region" description="Helical" evidence="6">
    <location>
        <begin position="305"/>
        <end position="322"/>
    </location>
</feature>
<comment type="similarity">
    <text evidence="2 6">Belongs to the drug/metabolite transporter (DMT) superfamily. Plant drug/metabolite exporter (P-DME) (TC 2.A.7.4) family.</text>
</comment>
<dbReference type="SUPFAM" id="SSF103481">
    <property type="entry name" value="Multidrug resistance efflux transporter EmrE"/>
    <property type="match status" value="2"/>
</dbReference>